<dbReference type="EMBL" id="CP129970">
    <property type="protein sequence ID" value="WMN06810.1"/>
    <property type="molecule type" value="Genomic_DNA"/>
</dbReference>
<keyword evidence="2" id="KW-1185">Reference proteome</keyword>
<dbReference type="InterPro" id="IPR027417">
    <property type="entry name" value="P-loop_NTPase"/>
</dbReference>
<name>A0AA51N964_9BACT</name>
<gene>
    <name evidence="1" type="ORF">QYS48_33810</name>
</gene>
<dbReference type="Proteomes" id="UP001244443">
    <property type="component" value="Chromosome"/>
</dbReference>
<dbReference type="AlphaFoldDB" id="A0AA51N964"/>
<reference evidence="1" key="1">
    <citation type="submission" date="2023-08" db="EMBL/GenBank/DDBJ databases">
        <title>Comparative genomics and taxonomic characterization of three novel marine species of genus Marivirga.</title>
        <authorList>
            <person name="Muhammad N."/>
            <person name="Kim S.-G."/>
        </authorList>
    </citation>
    <scope>NUCLEOTIDE SEQUENCE [LARGE SCALE GENOMIC DNA]</scope>
    <source>
        <strain evidence="1">ABR2-2</strain>
    </source>
</reference>
<dbReference type="Gene3D" id="3.40.50.300">
    <property type="entry name" value="P-loop containing nucleotide triphosphate hydrolases"/>
    <property type="match status" value="1"/>
</dbReference>
<accession>A0AA51N964</accession>
<dbReference type="Pfam" id="PF13469">
    <property type="entry name" value="Sulfotransfer_3"/>
    <property type="match status" value="1"/>
</dbReference>
<organism evidence="1 2">
    <name type="scientific">Marivirga arenosa</name>
    <dbReference type="NCBI Taxonomy" id="3059076"/>
    <lineage>
        <taxon>Bacteria</taxon>
        <taxon>Pseudomonadati</taxon>
        <taxon>Bacteroidota</taxon>
        <taxon>Cytophagia</taxon>
        <taxon>Cytophagales</taxon>
        <taxon>Marivirgaceae</taxon>
        <taxon>Marivirga</taxon>
    </lineage>
</organism>
<sequence>MMKDEVFIHIGLHKTASSFLQQSVFRDININFVPIPRREYFVNDEFDSKKALNEIKDRCIQSKNSNKMLISQEYFSGDIENNNIININKVADRLKFLFPNAKILLVLRHQIGYLESLYNYRVVNRGYVYTKFDQFFEERIAHNIVEKLCYSSLITTYHNVFGQHNVKILLYEQLIENQDDFLSKIYKWLGEVPKIKKDYQKINNVRKNPKLIEAHRLVNYPFNKVVDCLHSNRIISKEQLRVWRNFYSNNKHKSITNFASKFISNKNTQKYAVSEKYVKYFRADNNWIMTNLGLDLESYGYPL</sequence>
<evidence type="ECO:0000313" key="2">
    <source>
        <dbReference type="Proteomes" id="UP001244443"/>
    </source>
</evidence>
<protein>
    <submittedName>
        <fullName evidence="1">Sulfotransferase</fullName>
    </submittedName>
</protein>
<evidence type="ECO:0000313" key="1">
    <source>
        <dbReference type="EMBL" id="WMN06810.1"/>
    </source>
</evidence>
<proteinExistence type="predicted"/>
<dbReference type="RefSeq" id="WP_308356771.1">
    <property type="nucleotide sequence ID" value="NZ_CP129970.2"/>
</dbReference>
<dbReference type="SUPFAM" id="SSF52540">
    <property type="entry name" value="P-loop containing nucleoside triphosphate hydrolases"/>
    <property type="match status" value="1"/>
</dbReference>